<dbReference type="Pfam" id="PF03176">
    <property type="entry name" value="MMPL"/>
    <property type="match status" value="2"/>
</dbReference>
<comment type="subcellular location">
    <subcellularLocation>
        <location evidence="1">Cell membrane</location>
        <topology evidence="1">Multi-pass membrane protein</topology>
    </subcellularLocation>
</comment>
<evidence type="ECO:0000256" key="1">
    <source>
        <dbReference type="ARBA" id="ARBA00004651"/>
    </source>
</evidence>
<reference evidence="10 11" key="1">
    <citation type="submission" date="2016-12" db="EMBL/GenBank/DDBJ databases">
        <title>Draft genome of Tersicoccus phoenicis 1P05MA.</title>
        <authorList>
            <person name="Nakajima Y."/>
            <person name="Yoshizawa S."/>
            <person name="Nakamura K."/>
            <person name="Ogura Y."/>
            <person name="Hayashi T."/>
            <person name="Kogure K."/>
        </authorList>
    </citation>
    <scope>NUCLEOTIDE SEQUENCE [LARGE SCALE GENOMIC DNA]</scope>
    <source>
        <strain evidence="10 11">1p05MA</strain>
    </source>
</reference>
<keyword evidence="5 8" id="KW-1133">Transmembrane helix</keyword>
<feature type="transmembrane region" description="Helical" evidence="8">
    <location>
        <begin position="317"/>
        <end position="339"/>
    </location>
</feature>
<accession>A0A1R1L6V6</accession>
<evidence type="ECO:0000256" key="3">
    <source>
        <dbReference type="ARBA" id="ARBA00022475"/>
    </source>
</evidence>
<evidence type="ECO:0000256" key="7">
    <source>
        <dbReference type="SAM" id="MobiDB-lite"/>
    </source>
</evidence>
<sequence>MSTSVTTASTRERRPGTRVIRVVLPALLILIWFAAAGVGGPYFGKVDEVSSNDQTSFLPASADATKVQNRLGEFTSSDALPAVAVMTADQRLTSQQLTALSDAVKGLTDVTGVQQGVSPVIPAKDGRAAEAFIPITSSGEIAVIVQEVRDRLVAAAPAGVTVNVTGPAGFTADLVGAFAGIDGVLLLVALAAVLVILVVVYRSLLLPVAVLATSLFALCVALLVVWWLAKVGVLTLTGQTQGILFILVIGAATDYSLLYTSRYREELRSNPDKGAATLVAWRSAVEPIVASGGTVIAGLLCLLLSDLNSNKSLGPVAALGIVFAMLAALTLLPALLFAFGRAAYWPRRPVYEVAHQHNAIDPRGLYARVGRLVARRPRTVWITCVVLLLAGAASITGLRADGVPQSDLVIGASDARDGQRALAEHFPAGSGSPASVIVAESDLQRAADVLLANDGVDAVTVTSADSPSGSAPVTTAGIGAVGPPGTPAPEPTVVNGDVLLQATLTAAADSAAAERTVRSLRSDLAGVGLVGGETATAIDTNDTSIRDRTLIIPLTLAVILLILMLLLRAVVAPVLLIATTVLSFATALGVSALVFNEVLRLPGADPSVPLFGFVFLVALGIDYNIFLMTRVREESARHGTRPGILRGLAVTGGVITSAGVVLAATFAALAVIPVLFLLQIAFIVAFGVLLDTFVVRTLLVPALTYQIGPAIWWPGRLSRPAGRHAAEPVEADHEHADADTVPAPARQ</sequence>
<feature type="transmembrane region" description="Helical" evidence="8">
    <location>
        <begin position="574"/>
        <end position="595"/>
    </location>
</feature>
<feature type="transmembrane region" description="Helical" evidence="8">
    <location>
        <begin position="177"/>
        <end position="201"/>
    </location>
</feature>
<dbReference type="InterPro" id="IPR050545">
    <property type="entry name" value="Mycobact_MmpL"/>
</dbReference>
<feature type="transmembrane region" description="Helical" evidence="8">
    <location>
        <begin position="208"/>
        <end position="229"/>
    </location>
</feature>
<dbReference type="InterPro" id="IPR000731">
    <property type="entry name" value="SSD"/>
</dbReference>
<feature type="domain" description="SSD" evidence="9">
    <location>
        <begin position="577"/>
        <end position="705"/>
    </location>
</feature>
<name>A0A1R1L6V6_9MICC</name>
<dbReference type="EMBL" id="MRDE01000076">
    <property type="protein sequence ID" value="OMH23266.1"/>
    <property type="molecule type" value="Genomic_DNA"/>
</dbReference>
<dbReference type="Gene3D" id="1.20.1640.10">
    <property type="entry name" value="Multidrug efflux transporter AcrB transmembrane domain"/>
    <property type="match status" value="2"/>
</dbReference>
<dbReference type="OrthoDB" id="2365435at2"/>
<feature type="transmembrane region" description="Helical" evidence="8">
    <location>
        <begin position="279"/>
        <end position="305"/>
    </location>
</feature>
<evidence type="ECO:0000313" key="11">
    <source>
        <dbReference type="Proteomes" id="UP000187085"/>
    </source>
</evidence>
<feature type="transmembrane region" description="Helical" evidence="8">
    <location>
        <begin position="241"/>
        <end position="258"/>
    </location>
</feature>
<evidence type="ECO:0000256" key="8">
    <source>
        <dbReference type="SAM" id="Phobius"/>
    </source>
</evidence>
<feature type="transmembrane region" description="Helical" evidence="8">
    <location>
        <begin position="607"/>
        <end position="627"/>
    </location>
</feature>
<evidence type="ECO:0000259" key="9">
    <source>
        <dbReference type="PROSITE" id="PS50156"/>
    </source>
</evidence>
<dbReference type="Proteomes" id="UP000187085">
    <property type="component" value="Unassembled WGS sequence"/>
</dbReference>
<evidence type="ECO:0000313" key="10">
    <source>
        <dbReference type="EMBL" id="OMH23266.1"/>
    </source>
</evidence>
<dbReference type="AlphaFoldDB" id="A0A1R1L6V6"/>
<dbReference type="PANTHER" id="PTHR33406">
    <property type="entry name" value="MEMBRANE PROTEIN MJ1562-RELATED"/>
    <property type="match status" value="1"/>
</dbReference>
<evidence type="ECO:0000256" key="4">
    <source>
        <dbReference type="ARBA" id="ARBA00022692"/>
    </source>
</evidence>
<dbReference type="STRING" id="554083.BKD30_12995"/>
<keyword evidence="6 8" id="KW-0472">Membrane</keyword>
<proteinExistence type="inferred from homology"/>
<feature type="transmembrane region" description="Helical" evidence="8">
    <location>
        <begin position="648"/>
        <end position="670"/>
    </location>
</feature>
<comment type="caution">
    <text evidence="10">The sequence shown here is derived from an EMBL/GenBank/DDBJ whole genome shotgun (WGS) entry which is preliminary data.</text>
</comment>
<keyword evidence="11" id="KW-1185">Reference proteome</keyword>
<dbReference type="RefSeq" id="WP_076705246.1">
    <property type="nucleotide sequence ID" value="NZ_MRDE01000076.1"/>
</dbReference>
<feature type="transmembrane region" description="Helical" evidence="8">
    <location>
        <begin position="550"/>
        <end position="567"/>
    </location>
</feature>
<keyword evidence="4 8" id="KW-0812">Transmembrane</keyword>
<keyword evidence="3" id="KW-1003">Cell membrane</keyword>
<feature type="region of interest" description="Disordered" evidence="7">
    <location>
        <begin position="723"/>
        <end position="747"/>
    </location>
</feature>
<evidence type="ECO:0000256" key="5">
    <source>
        <dbReference type="ARBA" id="ARBA00022989"/>
    </source>
</evidence>
<dbReference type="InterPro" id="IPR004869">
    <property type="entry name" value="MMPL_dom"/>
</dbReference>
<feature type="compositionally biased region" description="Basic and acidic residues" evidence="7">
    <location>
        <begin position="724"/>
        <end position="738"/>
    </location>
</feature>
<comment type="similarity">
    <text evidence="2">Belongs to the resistance-nodulation-cell division (RND) (TC 2.A.6) family. MmpL subfamily.</text>
</comment>
<organism evidence="10 11">
    <name type="scientific">Tersicoccus phoenicis</name>
    <dbReference type="NCBI Taxonomy" id="554083"/>
    <lineage>
        <taxon>Bacteria</taxon>
        <taxon>Bacillati</taxon>
        <taxon>Actinomycetota</taxon>
        <taxon>Actinomycetes</taxon>
        <taxon>Micrococcales</taxon>
        <taxon>Micrococcaceae</taxon>
        <taxon>Tersicoccus</taxon>
    </lineage>
</organism>
<dbReference type="SUPFAM" id="SSF82866">
    <property type="entry name" value="Multidrug efflux transporter AcrB transmembrane domain"/>
    <property type="match status" value="2"/>
</dbReference>
<gene>
    <name evidence="10" type="ORF">BKD30_12995</name>
</gene>
<feature type="transmembrane region" description="Helical" evidence="8">
    <location>
        <begin position="676"/>
        <end position="699"/>
    </location>
</feature>
<evidence type="ECO:0000256" key="2">
    <source>
        <dbReference type="ARBA" id="ARBA00010157"/>
    </source>
</evidence>
<feature type="transmembrane region" description="Helical" evidence="8">
    <location>
        <begin position="20"/>
        <end position="43"/>
    </location>
</feature>
<evidence type="ECO:0000256" key="6">
    <source>
        <dbReference type="ARBA" id="ARBA00023136"/>
    </source>
</evidence>
<dbReference type="PANTHER" id="PTHR33406:SF6">
    <property type="entry name" value="MEMBRANE PROTEIN YDGH-RELATED"/>
    <property type="match status" value="1"/>
</dbReference>
<feature type="transmembrane region" description="Helical" evidence="8">
    <location>
        <begin position="380"/>
        <end position="398"/>
    </location>
</feature>
<protein>
    <recommendedName>
        <fullName evidence="9">SSD domain-containing protein</fullName>
    </recommendedName>
</protein>
<dbReference type="GO" id="GO:0005886">
    <property type="term" value="C:plasma membrane"/>
    <property type="evidence" value="ECO:0007669"/>
    <property type="project" value="UniProtKB-SubCell"/>
</dbReference>
<dbReference type="PROSITE" id="PS50156">
    <property type="entry name" value="SSD"/>
    <property type="match status" value="1"/>
</dbReference>